<evidence type="ECO:0000256" key="5">
    <source>
        <dbReference type="ARBA" id="ARBA00023136"/>
    </source>
</evidence>
<dbReference type="GO" id="GO:0005886">
    <property type="term" value="C:plasma membrane"/>
    <property type="evidence" value="ECO:0007669"/>
    <property type="project" value="UniProtKB-SubCell"/>
</dbReference>
<dbReference type="OrthoDB" id="9789927at2"/>
<evidence type="ECO:0000256" key="6">
    <source>
        <dbReference type="SAM" id="Phobius"/>
    </source>
</evidence>
<evidence type="ECO:0000313" key="8">
    <source>
        <dbReference type="Proteomes" id="UP000271256"/>
    </source>
</evidence>
<dbReference type="PANTHER" id="PTHR30482:SF10">
    <property type="entry name" value="HIGH-AFFINITY BRANCHED-CHAIN AMINO ACID TRANSPORT PROTEIN BRAE"/>
    <property type="match status" value="1"/>
</dbReference>
<comment type="caution">
    <text evidence="7">The sequence shown here is derived from an EMBL/GenBank/DDBJ whole genome shotgun (WGS) entry which is preliminary data.</text>
</comment>
<comment type="subcellular location">
    <subcellularLocation>
        <location evidence="1">Cell membrane</location>
        <topology evidence="1">Multi-pass membrane protein</topology>
    </subcellularLocation>
</comment>
<proteinExistence type="predicted"/>
<dbReference type="InterPro" id="IPR001851">
    <property type="entry name" value="ABC_transp_permease"/>
</dbReference>
<evidence type="ECO:0000313" key="7">
    <source>
        <dbReference type="EMBL" id="RKO67896.1"/>
    </source>
</evidence>
<keyword evidence="4 6" id="KW-1133">Transmembrane helix</keyword>
<reference evidence="7 8" key="1">
    <citation type="submission" date="2018-10" db="EMBL/GenBank/DDBJ databases">
        <authorList>
            <person name="Grouzdev D.S."/>
            <person name="Krutkina M.S."/>
            <person name="Tourova T.P."/>
            <person name="Nazina T.N."/>
        </authorList>
    </citation>
    <scope>NUCLEOTIDE SEQUENCE [LARGE SCALE GENOMIC DNA]</scope>
    <source>
        <strain evidence="7 8">435</strain>
    </source>
</reference>
<keyword evidence="2" id="KW-1003">Cell membrane</keyword>
<dbReference type="EMBL" id="RBWE01000001">
    <property type="protein sequence ID" value="RKO67896.1"/>
    <property type="molecule type" value="Genomic_DNA"/>
</dbReference>
<feature type="transmembrane region" description="Helical" evidence="6">
    <location>
        <begin position="38"/>
        <end position="57"/>
    </location>
</feature>
<dbReference type="InterPro" id="IPR043428">
    <property type="entry name" value="LivM-like"/>
</dbReference>
<accession>A0A494WWI0</accession>
<dbReference type="AlphaFoldDB" id="A0A494WWI0"/>
<sequence>MVGDCRLKYLSSPRYYLPCILILLLTALPLFVTSPYYLHIITMVFFWAYLATAWNIVGGFAGQLSLGHGVYVAAGAYTSSLIFVNLGISPWLGMIIGGLVAAVLGIIVGYPTLRLKGAYYALATVGFAEGFRVILVNTEQIGSWKTGGAEGFMIPLLGNAPQHMQFMSKVPYYYLILVLFIIIIFVSSWINRSKMGYYLTALREDEDAALALGINTTRIKLVAAALSAFFSGIGGVYYAQLIRYLEPNAIAGAMMSNQIVFLAIIGGRGTVLGPALGGVLLTILGEITRVLFGQIMGLHLFLYGILVVLFVIFKPKGLIEFMKNLYETLIQVLEGRRAEGARKGFIGVEERNN</sequence>
<feature type="transmembrane region" description="Helical" evidence="6">
    <location>
        <begin position="94"/>
        <end position="113"/>
    </location>
</feature>
<evidence type="ECO:0000256" key="1">
    <source>
        <dbReference type="ARBA" id="ARBA00004651"/>
    </source>
</evidence>
<keyword evidence="5 6" id="KW-0472">Membrane</keyword>
<evidence type="ECO:0000256" key="4">
    <source>
        <dbReference type="ARBA" id="ARBA00022989"/>
    </source>
</evidence>
<organism evidence="7 8">
    <name type="scientific">Desulfofundulus salinus</name>
    <dbReference type="NCBI Taxonomy" id="2419843"/>
    <lineage>
        <taxon>Bacteria</taxon>
        <taxon>Bacillati</taxon>
        <taxon>Bacillota</taxon>
        <taxon>Clostridia</taxon>
        <taxon>Eubacteriales</taxon>
        <taxon>Peptococcaceae</taxon>
        <taxon>Desulfofundulus</taxon>
    </lineage>
</organism>
<protein>
    <submittedName>
        <fullName evidence="7">Branched-chain amino acid ABC transporter permease</fullName>
    </submittedName>
</protein>
<evidence type="ECO:0000256" key="2">
    <source>
        <dbReference type="ARBA" id="ARBA00022475"/>
    </source>
</evidence>
<dbReference type="Pfam" id="PF02653">
    <property type="entry name" value="BPD_transp_2"/>
    <property type="match status" value="1"/>
</dbReference>
<evidence type="ECO:0000256" key="3">
    <source>
        <dbReference type="ARBA" id="ARBA00022692"/>
    </source>
</evidence>
<gene>
    <name evidence="7" type="ORF">D7024_13775</name>
</gene>
<dbReference type="Proteomes" id="UP000271256">
    <property type="component" value="Unassembled WGS sequence"/>
</dbReference>
<keyword evidence="8" id="KW-1185">Reference proteome</keyword>
<dbReference type="GO" id="GO:0015658">
    <property type="term" value="F:branched-chain amino acid transmembrane transporter activity"/>
    <property type="evidence" value="ECO:0007669"/>
    <property type="project" value="InterPro"/>
</dbReference>
<name>A0A494WWI0_9FIRM</name>
<feature type="transmembrane region" description="Helical" evidence="6">
    <location>
        <begin position="221"/>
        <end position="239"/>
    </location>
</feature>
<feature type="transmembrane region" description="Helical" evidence="6">
    <location>
        <begin position="15"/>
        <end position="32"/>
    </location>
</feature>
<feature type="transmembrane region" description="Helical" evidence="6">
    <location>
        <begin position="290"/>
        <end position="313"/>
    </location>
</feature>
<keyword evidence="3 6" id="KW-0812">Transmembrane</keyword>
<feature type="transmembrane region" description="Helical" evidence="6">
    <location>
        <begin position="172"/>
        <end position="190"/>
    </location>
</feature>
<feature type="transmembrane region" description="Helical" evidence="6">
    <location>
        <begin position="259"/>
        <end position="284"/>
    </location>
</feature>
<feature type="transmembrane region" description="Helical" evidence="6">
    <location>
        <begin position="69"/>
        <end position="88"/>
    </location>
</feature>
<dbReference type="PANTHER" id="PTHR30482">
    <property type="entry name" value="HIGH-AFFINITY BRANCHED-CHAIN AMINO ACID TRANSPORT SYSTEM PERMEASE"/>
    <property type="match status" value="1"/>
</dbReference>
<dbReference type="CDD" id="cd06581">
    <property type="entry name" value="TM_PBP1_LivM_like"/>
    <property type="match status" value="1"/>
</dbReference>